<comment type="subcellular location">
    <subcellularLocation>
        <location evidence="1">Nucleus</location>
    </subcellularLocation>
</comment>
<dbReference type="Gene3D" id="1.10.150.60">
    <property type="entry name" value="ARID DNA-binding domain"/>
    <property type="match status" value="1"/>
</dbReference>
<dbReference type="InterPro" id="IPR045147">
    <property type="entry name" value="ARI3A/B/C"/>
</dbReference>
<evidence type="ECO:0000256" key="6">
    <source>
        <dbReference type="SAM" id="MobiDB-lite"/>
    </source>
</evidence>
<keyword evidence="3" id="KW-0238">DNA-binding</keyword>
<name>A0A6A4VZS9_AMPAM</name>
<dbReference type="InterPro" id="IPR001606">
    <property type="entry name" value="ARID_dom"/>
</dbReference>
<protein>
    <submittedName>
        <fullName evidence="8">Protein dead ringer</fullName>
    </submittedName>
</protein>
<sequence>MASNPPSLVPLPGLGGLAGYGGAAGRASSASPPAREAASPPTSSSGHSPRQPAGNHASWNFEEQFKQLYEIDENPKRKEFLDDLFRFMQERGTPINRLPIMAKQVLDMYELYNLVVAQGGLVQVINKKLWQEIIKGLKLPSSITSAAFTLRTQSVLGAQDSFT</sequence>
<feature type="domain" description="ARID" evidence="7">
    <location>
        <begin position="74"/>
        <end position="163"/>
    </location>
</feature>
<dbReference type="EMBL" id="VIIS01001617">
    <property type="protein sequence ID" value="KAF0295418.1"/>
    <property type="molecule type" value="Genomic_DNA"/>
</dbReference>
<evidence type="ECO:0000256" key="4">
    <source>
        <dbReference type="ARBA" id="ARBA00023163"/>
    </source>
</evidence>
<dbReference type="SMART" id="SM00501">
    <property type="entry name" value="BRIGHT"/>
    <property type="match status" value="1"/>
</dbReference>
<dbReference type="PANTHER" id="PTHR15348">
    <property type="entry name" value="AT-RICH INTERACTIVE DOMAIN-CONTAINING PROTEIN ARID DOMAIN- CONTAINING PROTEIN DEAD RINGER PROTEIN B-CELL REGULATOR OF IGH TRANSCRIPTION BRIGHT"/>
    <property type="match status" value="1"/>
</dbReference>
<evidence type="ECO:0000259" key="7">
    <source>
        <dbReference type="PROSITE" id="PS51011"/>
    </source>
</evidence>
<dbReference type="GO" id="GO:0003677">
    <property type="term" value="F:DNA binding"/>
    <property type="evidence" value="ECO:0007669"/>
    <property type="project" value="UniProtKB-KW"/>
</dbReference>
<dbReference type="Proteomes" id="UP000440578">
    <property type="component" value="Unassembled WGS sequence"/>
</dbReference>
<dbReference type="OrthoDB" id="10044343at2759"/>
<keyword evidence="2" id="KW-0805">Transcription regulation</keyword>
<dbReference type="GO" id="GO:0005634">
    <property type="term" value="C:nucleus"/>
    <property type="evidence" value="ECO:0007669"/>
    <property type="project" value="UniProtKB-SubCell"/>
</dbReference>
<gene>
    <name evidence="8" type="primary">retn_0</name>
    <name evidence="8" type="ORF">FJT64_007082</name>
</gene>
<evidence type="ECO:0000313" key="9">
    <source>
        <dbReference type="Proteomes" id="UP000440578"/>
    </source>
</evidence>
<keyword evidence="9" id="KW-1185">Reference proteome</keyword>
<accession>A0A6A4VZS9</accession>
<evidence type="ECO:0000256" key="5">
    <source>
        <dbReference type="ARBA" id="ARBA00023242"/>
    </source>
</evidence>
<organism evidence="8 9">
    <name type="scientific">Amphibalanus amphitrite</name>
    <name type="common">Striped barnacle</name>
    <name type="synonym">Balanus amphitrite</name>
    <dbReference type="NCBI Taxonomy" id="1232801"/>
    <lineage>
        <taxon>Eukaryota</taxon>
        <taxon>Metazoa</taxon>
        <taxon>Ecdysozoa</taxon>
        <taxon>Arthropoda</taxon>
        <taxon>Crustacea</taxon>
        <taxon>Multicrustacea</taxon>
        <taxon>Cirripedia</taxon>
        <taxon>Thoracica</taxon>
        <taxon>Thoracicalcarea</taxon>
        <taxon>Balanomorpha</taxon>
        <taxon>Balanoidea</taxon>
        <taxon>Balanidae</taxon>
        <taxon>Amphibalaninae</taxon>
        <taxon>Amphibalanus</taxon>
    </lineage>
</organism>
<dbReference type="GO" id="GO:0006357">
    <property type="term" value="P:regulation of transcription by RNA polymerase II"/>
    <property type="evidence" value="ECO:0007669"/>
    <property type="project" value="InterPro"/>
</dbReference>
<reference evidence="8 9" key="1">
    <citation type="submission" date="2019-07" db="EMBL/GenBank/DDBJ databases">
        <title>Draft genome assembly of a fouling barnacle, Amphibalanus amphitrite (Darwin, 1854): The first reference genome for Thecostraca.</title>
        <authorList>
            <person name="Kim W."/>
        </authorList>
    </citation>
    <scope>NUCLEOTIDE SEQUENCE [LARGE SCALE GENOMIC DNA]</scope>
    <source>
        <strain evidence="8">SNU_AA5</strain>
        <tissue evidence="8">Soma without cirri and trophi</tissue>
    </source>
</reference>
<dbReference type="FunFam" id="1.10.150.60:FF:000007">
    <property type="entry name" value="AT-rich interactive domain-containing protein 3C"/>
    <property type="match status" value="1"/>
</dbReference>
<evidence type="ECO:0000256" key="1">
    <source>
        <dbReference type="ARBA" id="ARBA00004123"/>
    </source>
</evidence>
<proteinExistence type="predicted"/>
<feature type="compositionally biased region" description="Low complexity" evidence="6">
    <location>
        <begin position="25"/>
        <end position="45"/>
    </location>
</feature>
<evidence type="ECO:0000313" key="8">
    <source>
        <dbReference type="EMBL" id="KAF0295418.1"/>
    </source>
</evidence>
<dbReference type="Pfam" id="PF01388">
    <property type="entry name" value="ARID"/>
    <property type="match status" value="1"/>
</dbReference>
<comment type="caution">
    <text evidence="8">The sequence shown here is derived from an EMBL/GenBank/DDBJ whole genome shotgun (WGS) entry which is preliminary data.</text>
</comment>
<dbReference type="PROSITE" id="PS51011">
    <property type="entry name" value="ARID"/>
    <property type="match status" value="1"/>
</dbReference>
<evidence type="ECO:0000256" key="3">
    <source>
        <dbReference type="ARBA" id="ARBA00023125"/>
    </source>
</evidence>
<dbReference type="SMART" id="SM01014">
    <property type="entry name" value="ARID"/>
    <property type="match status" value="1"/>
</dbReference>
<evidence type="ECO:0000256" key="2">
    <source>
        <dbReference type="ARBA" id="ARBA00023015"/>
    </source>
</evidence>
<feature type="region of interest" description="Disordered" evidence="6">
    <location>
        <begin position="21"/>
        <end position="57"/>
    </location>
</feature>
<dbReference type="SUPFAM" id="SSF46774">
    <property type="entry name" value="ARID-like"/>
    <property type="match status" value="1"/>
</dbReference>
<dbReference type="InterPro" id="IPR036431">
    <property type="entry name" value="ARID_dom_sf"/>
</dbReference>
<dbReference type="PANTHER" id="PTHR15348:SF0">
    <property type="entry name" value="PROTEIN DEAD RINGER"/>
    <property type="match status" value="1"/>
</dbReference>
<keyword evidence="5" id="KW-0539">Nucleus</keyword>
<dbReference type="AlphaFoldDB" id="A0A6A4VZS9"/>
<keyword evidence="4" id="KW-0804">Transcription</keyword>